<dbReference type="SUPFAM" id="SSF51004">
    <property type="entry name" value="C-terminal (heme d1) domain of cytochrome cd1-nitrite reductase"/>
    <property type="match status" value="1"/>
</dbReference>
<evidence type="ECO:0000313" key="4">
    <source>
        <dbReference type="Proteomes" id="UP001392437"/>
    </source>
</evidence>
<dbReference type="InterPro" id="IPR011048">
    <property type="entry name" value="Haem_d1_sf"/>
</dbReference>
<dbReference type="PANTHER" id="PTHR30344">
    <property type="entry name" value="6-PHOSPHOGLUCONOLACTONASE-RELATED"/>
    <property type="match status" value="1"/>
</dbReference>
<dbReference type="PANTHER" id="PTHR30344:SF1">
    <property type="entry name" value="6-PHOSPHOGLUCONOLACTONASE"/>
    <property type="match status" value="1"/>
</dbReference>
<sequence>MVNDTIPRGLLSLLLVASPVAAVRLWATSYNDHALYSLRLQYEGLTVTAKSLDCGSEPTWMTLDKGKSTLYCLNEGWGGNSSLTSYKVNEDASLETLDVLPVLKSPVSAALYGPNNNGLAVAHYDTSTFSSFDVKDTSNLALSQNETYTMAKPGPVPARQDAPHLHHTILDPSKKFMVVPDLGADLLRVYVLHRGYIAWSEIDPVQALPGSGPRHGVFATAGPKTFFYVLNELSNTITGYKVTYAPGALRMDRLFDVSSHGPGGSVPAGTSAAELKISPDQRFIIASSRGENSLTMPNFDPKNSTAVPSDPLISFKIDQATGSLTHVQTAPAGGRNPRGFNINKAGTLVAAALQDDNRVVVFERNISSGELAGIVGWATVGEGEGNGPNYALFDE</sequence>
<keyword evidence="4" id="KW-1185">Reference proteome</keyword>
<dbReference type="InterPro" id="IPR019405">
    <property type="entry name" value="Lactonase_7-beta_prop"/>
</dbReference>
<name>A0AAW0QUV3_9PEZI</name>
<dbReference type="Gene3D" id="2.130.10.10">
    <property type="entry name" value="YVTN repeat-like/Quinoprotein amine dehydrogenase"/>
    <property type="match status" value="1"/>
</dbReference>
<dbReference type="GO" id="GO:0017057">
    <property type="term" value="F:6-phosphogluconolactonase activity"/>
    <property type="evidence" value="ECO:0007669"/>
    <property type="project" value="TreeGrafter"/>
</dbReference>
<evidence type="ECO:0000256" key="2">
    <source>
        <dbReference type="SAM" id="SignalP"/>
    </source>
</evidence>
<evidence type="ECO:0000313" key="3">
    <source>
        <dbReference type="EMBL" id="KAK8113716.1"/>
    </source>
</evidence>
<dbReference type="AlphaFoldDB" id="A0AAW0QUV3"/>
<evidence type="ECO:0008006" key="5">
    <source>
        <dbReference type="Google" id="ProtNLM"/>
    </source>
</evidence>
<dbReference type="Pfam" id="PF10282">
    <property type="entry name" value="Lactonase"/>
    <property type="match status" value="1"/>
</dbReference>
<dbReference type="InterPro" id="IPR015943">
    <property type="entry name" value="WD40/YVTN_repeat-like_dom_sf"/>
</dbReference>
<dbReference type="EMBL" id="JAQQWP010000006">
    <property type="protein sequence ID" value="KAK8113716.1"/>
    <property type="molecule type" value="Genomic_DNA"/>
</dbReference>
<protein>
    <recommendedName>
        <fullName evidence="5">6-phosphogluconolactonase, cycloisomerase 2 family</fullName>
    </recommendedName>
</protein>
<dbReference type="InterPro" id="IPR050282">
    <property type="entry name" value="Cycloisomerase_2"/>
</dbReference>
<feature type="chain" id="PRO_5043519480" description="6-phosphogluconolactonase, cycloisomerase 2 family" evidence="2">
    <location>
        <begin position="23"/>
        <end position="395"/>
    </location>
</feature>
<accession>A0AAW0QUV3</accession>
<keyword evidence="2" id="KW-0732">Signal</keyword>
<comment type="caution">
    <text evidence="3">The sequence shown here is derived from an EMBL/GenBank/DDBJ whole genome shotgun (WGS) entry which is preliminary data.</text>
</comment>
<gene>
    <name evidence="3" type="ORF">PG999_005785</name>
</gene>
<comment type="similarity">
    <text evidence="1">Belongs to the cycloisomerase 2 family.</text>
</comment>
<reference evidence="3 4" key="1">
    <citation type="submission" date="2023-01" db="EMBL/GenBank/DDBJ databases">
        <title>Analysis of 21 Apiospora genomes using comparative genomics revels a genus with tremendous synthesis potential of carbohydrate active enzymes and secondary metabolites.</title>
        <authorList>
            <person name="Sorensen T."/>
        </authorList>
    </citation>
    <scope>NUCLEOTIDE SEQUENCE [LARGE SCALE GENOMIC DNA]</scope>
    <source>
        <strain evidence="3 4">CBS 117206</strain>
    </source>
</reference>
<feature type="signal peptide" evidence="2">
    <location>
        <begin position="1"/>
        <end position="22"/>
    </location>
</feature>
<dbReference type="Proteomes" id="UP001392437">
    <property type="component" value="Unassembled WGS sequence"/>
</dbReference>
<evidence type="ECO:0000256" key="1">
    <source>
        <dbReference type="ARBA" id="ARBA00005564"/>
    </source>
</evidence>
<organism evidence="3 4">
    <name type="scientific">Apiospora kogelbergensis</name>
    <dbReference type="NCBI Taxonomy" id="1337665"/>
    <lineage>
        <taxon>Eukaryota</taxon>
        <taxon>Fungi</taxon>
        <taxon>Dikarya</taxon>
        <taxon>Ascomycota</taxon>
        <taxon>Pezizomycotina</taxon>
        <taxon>Sordariomycetes</taxon>
        <taxon>Xylariomycetidae</taxon>
        <taxon>Amphisphaeriales</taxon>
        <taxon>Apiosporaceae</taxon>
        <taxon>Apiospora</taxon>
    </lineage>
</organism>
<proteinExistence type="inferred from homology"/>